<dbReference type="AlphaFoldDB" id="A0A9P4XCY7"/>
<sequence>MIRPQLQSVRWWCYQMLSDAIPSYPMLQTVHAADQRPLRDASLTQTLPSFSSYEMQGIDPLEAENLNRDRDRDGYAQSLGQ</sequence>
<reference evidence="2 3" key="1">
    <citation type="submission" date="2018-06" db="EMBL/GenBank/DDBJ databases">
        <title>Genome analysis of cellulolytic fungus Trichoderma lentiforme CFAM-422.</title>
        <authorList>
            <person name="Steindorff A.S."/>
            <person name="Formighieri E.F."/>
            <person name="Midorikawa G.E.O."/>
            <person name="Tamietti M.S."/>
            <person name="Ramos E.Z."/>
            <person name="Silva A.S."/>
            <person name="Bon E.P.S."/>
            <person name="Mendes T.D."/>
            <person name="Damaso M.C.T."/>
            <person name="Favaro L.C.L."/>
        </authorList>
    </citation>
    <scope>NUCLEOTIDE SEQUENCE [LARGE SCALE GENOMIC DNA]</scope>
    <source>
        <strain evidence="2 3">CFAM-422</strain>
    </source>
</reference>
<keyword evidence="3" id="KW-1185">Reference proteome</keyword>
<dbReference type="Proteomes" id="UP000801864">
    <property type="component" value="Unassembled WGS sequence"/>
</dbReference>
<evidence type="ECO:0000313" key="3">
    <source>
        <dbReference type="Proteomes" id="UP000801864"/>
    </source>
</evidence>
<evidence type="ECO:0000313" key="2">
    <source>
        <dbReference type="EMBL" id="KAF3068836.1"/>
    </source>
</evidence>
<comment type="caution">
    <text evidence="2">The sequence shown here is derived from an EMBL/GenBank/DDBJ whole genome shotgun (WGS) entry which is preliminary data.</text>
</comment>
<name>A0A9P4XCY7_9HYPO</name>
<organism evidence="2 3">
    <name type="scientific">Trichoderma lentiforme</name>
    <dbReference type="NCBI Taxonomy" id="1567552"/>
    <lineage>
        <taxon>Eukaryota</taxon>
        <taxon>Fungi</taxon>
        <taxon>Dikarya</taxon>
        <taxon>Ascomycota</taxon>
        <taxon>Pezizomycotina</taxon>
        <taxon>Sordariomycetes</taxon>
        <taxon>Hypocreomycetidae</taxon>
        <taxon>Hypocreales</taxon>
        <taxon>Hypocreaceae</taxon>
        <taxon>Trichoderma</taxon>
    </lineage>
</organism>
<evidence type="ECO:0000256" key="1">
    <source>
        <dbReference type="SAM" id="MobiDB-lite"/>
    </source>
</evidence>
<protein>
    <submittedName>
        <fullName evidence="2">Uncharacterized protein</fullName>
    </submittedName>
</protein>
<gene>
    <name evidence="2" type="ORF">CFAM422_007859</name>
</gene>
<accession>A0A9P4XCY7</accession>
<dbReference type="EMBL" id="QLNT01000013">
    <property type="protein sequence ID" value="KAF3068836.1"/>
    <property type="molecule type" value="Genomic_DNA"/>
</dbReference>
<feature type="compositionally biased region" description="Basic and acidic residues" evidence="1">
    <location>
        <begin position="65"/>
        <end position="74"/>
    </location>
</feature>
<proteinExistence type="predicted"/>
<feature type="region of interest" description="Disordered" evidence="1">
    <location>
        <begin position="54"/>
        <end position="81"/>
    </location>
</feature>